<reference evidence="1" key="2">
    <citation type="journal article" date="2015" name="Genome Biol. Evol.">
        <title>Complete Genome Sequence and Transcriptomic Analysis of the Novel Pathogen Elizabethkingia anophelis in Response to Oxidative Stress.</title>
        <authorList>
            <person name="Li Y."/>
            <person name="Liu Y."/>
            <person name="Chew S.C."/>
            <person name="Tay M."/>
            <person name="Salido M.M."/>
            <person name="Teo J."/>
            <person name="Lauro F.M."/>
            <person name="Givskov M."/>
            <person name="Yang L."/>
        </authorList>
    </citation>
    <scope>NUCLEOTIDE SEQUENCE</scope>
    <source>
        <strain evidence="1">NUHP1</strain>
    </source>
</reference>
<dbReference type="Proteomes" id="UP000028933">
    <property type="component" value="Chromosome"/>
</dbReference>
<evidence type="ECO:0000313" key="1">
    <source>
        <dbReference type="EMBL" id="AIL46291.1"/>
    </source>
</evidence>
<sequence>MQFCLECDEKISGRSDKKFCSDGCRNAYNNRQNKDSTNLMRNINNRLRKNYRILNHINEEGKTKISQQKLLSLGFDFSFITQIITYKNGSEYRFIYDQGYKILEEDWILLVKKN</sequence>
<evidence type="ECO:0008006" key="3">
    <source>
        <dbReference type="Google" id="ProtNLM"/>
    </source>
</evidence>
<reference evidence="1" key="1">
    <citation type="journal article" date="2013" name="Lancet">
        <title>First case of E anophelis outbreak in an intensive-care unit.</title>
        <authorList>
            <person name="Teo J."/>
            <person name="Tan S.Y."/>
            <person name="Tay M."/>
            <person name="Ding Y."/>
            <person name="Kjelleberg S."/>
            <person name="Givskov M."/>
            <person name="Lin R.T."/>
            <person name="Yang L."/>
        </authorList>
    </citation>
    <scope>NUCLEOTIDE SEQUENCE [LARGE SCALE GENOMIC DNA]</scope>
    <source>
        <strain evidence="1">NUHP1</strain>
    </source>
</reference>
<dbReference type="GeneID" id="56683589"/>
<dbReference type="HOGENOM" id="CLU_148614_0_0_10"/>
<name>A0A077EF55_9FLAO</name>
<dbReference type="eggNOG" id="COG4068">
    <property type="taxonomic scope" value="Bacteria"/>
</dbReference>
<dbReference type="STRING" id="1338011.BD94_2516"/>
<gene>
    <name evidence="1" type="ORF">BD94_2516</name>
</gene>
<dbReference type="AlphaFoldDB" id="A0A077EF55"/>
<dbReference type="EMBL" id="CP007547">
    <property type="protein sequence ID" value="AIL46291.1"/>
    <property type="molecule type" value="Genomic_DNA"/>
</dbReference>
<dbReference type="KEGG" id="eao:BD94_2516"/>
<evidence type="ECO:0000313" key="2">
    <source>
        <dbReference type="Proteomes" id="UP000028933"/>
    </source>
</evidence>
<dbReference type="RefSeq" id="WP_009086100.1">
    <property type="nucleotide sequence ID" value="NZ_CP007547.1"/>
</dbReference>
<accession>A0A077EF55</accession>
<protein>
    <recommendedName>
        <fullName evidence="3">DUF2116 family Zn-ribbon domain-containing protein</fullName>
    </recommendedName>
</protein>
<proteinExistence type="predicted"/>
<organism evidence="1 2">
    <name type="scientific">Elizabethkingia anophelis NUHP1</name>
    <dbReference type="NCBI Taxonomy" id="1338011"/>
    <lineage>
        <taxon>Bacteria</taxon>
        <taxon>Pseudomonadati</taxon>
        <taxon>Bacteroidota</taxon>
        <taxon>Flavobacteriia</taxon>
        <taxon>Flavobacteriales</taxon>
        <taxon>Weeksellaceae</taxon>
        <taxon>Elizabethkingia</taxon>
    </lineage>
</organism>